<feature type="domain" description="Cyclic nucleotide-binding" evidence="4">
    <location>
        <begin position="23"/>
        <end position="86"/>
    </location>
</feature>
<organism evidence="6 7">
    <name type="scientific">Inquilinus ginsengisoli</name>
    <dbReference type="NCBI Taxonomy" id="363840"/>
    <lineage>
        <taxon>Bacteria</taxon>
        <taxon>Pseudomonadati</taxon>
        <taxon>Pseudomonadota</taxon>
        <taxon>Alphaproteobacteria</taxon>
        <taxon>Rhodospirillales</taxon>
        <taxon>Rhodospirillaceae</taxon>
        <taxon>Inquilinus</taxon>
    </lineage>
</organism>
<evidence type="ECO:0000259" key="5">
    <source>
        <dbReference type="PROSITE" id="PS51063"/>
    </source>
</evidence>
<evidence type="ECO:0000256" key="2">
    <source>
        <dbReference type="ARBA" id="ARBA00023125"/>
    </source>
</evidence>
<dbReference type="InterPro" id="IPR012318">
    <property type="entry name" value="HTH_CRP"/>
</dbReference>
<dbReference type="Pfam" id="PF00027">
    <property type="entry name" value="cNMP_binding"/>
    <property type="match status" value="1"/>
</dbReference>
<dbReference type="RefSeq" id="WP_309794591.1">
    <property type="nucleotide sequence ID" value="NZ_JAVDPW010000004.1"/>
</dbReference>
<evidence type="ECO:0000313" key="7">
    <source>
        <dbReference type="Proteomes" id="UP001262410"/>
    </source>
</evidence>
<gene>
    <name evidence="6" type="ORF">E9232_002659</name>
</gene>
<dbReference type="Pfam" id="PF13545">
    <property type="entry name" value="HTH_Crp_2"/>
    <property type="match status" value="1"/>
</dbReference>
<dbReference type="SMART" id="SM00100">
    <property type="entry name" value="cNMP"/>
    <property type="match status" value="1"/>
</dbReference>
<name>A0ABU1JP92_9PROT</name>
<dbReference type="SUPFAM" id="SSF51206">
    <property type="entry name" value="cAMP-binding domain-like"/>
    <property type="match status" value="1"/>
</dbReference>
<dbReference type="PANTHER" id="PTHR24567:SF68">
    <property type="entry name" value="DNA-BINDING TRANSCRIPTIONAL DUAL REGULATOR CRP"/>
    <property type="match status" value="1"/>
</dbReference>
<proteinExistence type="predicted"/>
<comment type="caution">
    <text evidence="6">The sequence shown here is derived from an EMBL/GenBank/DDBJ whole genome shotgun (WGS) entry which is preliminary data.</text>
</comment>
<protein>
    <submittedName>
        <fullName evidence="6">CRP-like cAMP-binding protein</fullName>
    </submittedName>
</protein>
<keyword evidence="2" id="KW-0238">DNA-binding</keyword>
<dbReference type="InterPro" id="IPR000595">
    <property type="entry name" value="cNMP-bd_dom"/>
</dbReference>
<dbReference type="InterPro" id="IPR036388">
    <property type="entry name" value="WH-like_DNA-bd_sf"/>
</dbReference>
<dbReference type="CDD" id="cd00038">
    <property type="entry name" value="CAP_ED"/>
    <property type="match status" value="1"/>
</dbReference>
<dbReference type="SUPFAM" id="SSF46785">
    <property type="entry name" value="Winged helix' DNA-binding domain"/>
    <property type="match status" value="1"/>
</dbReference>
<accession>A0ABU1JP92</accession>
<dbReference type="EMBL" id="JAVDPW010000004">
    <property type="protein sequence ID" value="MDR6290138.1"/>
    <property type="molecule type" value="Genomic_DNA"/>
</dbReference>
<keyword evidence="1" id="KW-0805">Transcription regulation</keyword>
<dbReference type="Gene3D" id="1.10.10.10">
    <property type="entry name" value="Winged helix-like DNA-binding domain superfamily/Winged helix DNA-binding domain"/>
    <property type="match status" value="1"/>
</dbReference>
<dbReference type="PROSITE" id="PS50042">
    <property type="entry name" value="CNMP_BINDING_3"/>
    <property type="match status" value="1"/>
</dbReference>
<dbReference type="Gene3D" id="2.60.120.10">
    <property type="entry name" value="Jelly Rolls"/>
    <property type="match status" value="1"/>
</dbReference>
<dbReference type="SMART" id="SM00419">
    <property type="entry name" value="HTH_CRP"/>
    <property type="match status" value="1"/>
</dbReference>
<evidence type="ECO:0000256" key="3">
    <source>
        <dbReference type="ARBA" id="ARBA00023163"/>
    </source>
</evidence>
<keyword evidence="7" id="KW-1185">Reference proteome</keyword>
<dbReference type="InterPro" id="IPR014710">
    <property type="entry name" value="RmlC-like_jellyroll"/>
</dbReference>
<dbReference type="PROSITE" id="PS51063">
    <property type="entry name" value="HTH_CRP_2"/>
    <property type="match status" value="1"/>
</dbReference>
<feature type="domain" description="HTH crp-type" evidence="5">
    <location>
        <begin position="150"/>
        <end position="224"/>
    </location>
</feature>
<reference evidence="6 7" key="1">
    <citation type="submission" date="2023-07" db="EMBL/GenBank/DDBJ databases">
        <title>Sorghum-associated microbial communities from plants grown in Nebraska, USA.</title>
        <authorList>
            <person name="Schachtman D."/>
        </authorList>
    </citation>
    <scope>NUCLEOTIDE SEQUENCE [LARGE SCALE GENOMIC DNA]</scope>
    <source>
        <strain evidence="6 7">584</strain>
    </source>
</reference>
<dbReference type="InterPro" id="IPR018490">
    <property type="entry name" value="cNMP-bd_dom_sf"/>
</dbReference>
<evidence type="ECO:0000256" key="1">
    <source>
        <dbReference type="ARBA" id="ARBA00023015"/>
    </source>
</evidence>
<dbReference type="Proteomes" id="UP001262410">
    <property type="component" value="Unassembled WGS sequence"/>
</dbReference>
<keyword evidence="3" id="KW-0804">Transcription</keyword>
<dbReference type="InterPro" id="IPR036390">
    <property type="entry name" value="WH_DNA-bd_sf"/>
</dbReference>
<sequence>MSPHDLNVKLDTHEPQLKILDPELLDYIQRRRVEDVVFPAGATIMLEGDVNPPLYSVTEGWAIRYKTLQDGRRQILSFILPGDVIGFQAQFFENAVTSIEAVTDVSLCVVAYRDIADLYQTQPDIAFRFAALAADQKRQMEEQLLSIGQRTALERVSALILDIHNRAEARDMKQAGSIPFPVTQQHVADALGISLVHANRTLKRLQRDGLFRIKGRRLEMLDAAALEQVAQKPTS</sequence>
<evidence type="ECO:0000259" key="4">
    <source>
        <dbReference type="PROSITE" id="PS50042"/>
    </source>
</evidence>
<evidence type="ECO:0000313" key="6">
    <source>
        <dbReference type="EMBL" id="MDR6290138.1"/>
    </source>
</evidence>
<dbReference type="PANTHER" id="PTHR24567">
    <property type="entry name" value="CRP FAMILY TRANSCRIPTIONAL REGULATORY PROTEIN"/>
    <property type="match status" value="1"/>
</dbReference>
<dbReference type="InterPro" id="IPR050397">
    <property type="entry name" value="Env_Response_Regulators"/>
</dbReference>